<protein>
    <recommendedName>
        <fullName evidence="6">Metalloendopeptidase</fullName>
        <ecNumber evidence="6">3.4.24.-</ecNumber>
    </recommendedName>
</protein>
<feature type="chain" id="PRO_5029934830" description="Metalloendopeptidase" evidence="6">
    <location>
        <begin position="18"/>
        <end position="322"/>
    </location>
</feature>
<dbReference type="PANTHER" id="PTHR10127">
    <property type="entry name" value="DISCOIDIN, CUB, EGF, LAMININ , AND ZINC METALLOPROTEASE DOMAIN CONTAINING"/>
    <property type="match status" value="1"/>
</dbReference>
<dbReference type="PRINTS" id="PR00480">
    <property type="entry name" value="ASTACIN"/>
</dbReference>
<evidence type="ECO:0000256" key="3">
    <source>
        <dbReference type="ARBA" id="ARBA00022801"/>
    </source>
</evidence>
<dbReference type="InterPro" id="IPR034035">
    <property type="entry name" value="Astacin-like_dom"/>
</dbReference>
<feature type="domain" description="ShKT" evidence="7">
    <location>
        <begin position="245"/>
        <end position="282"/>
    </location>
</feature>
<keyword evidence="5 6" id="KW-0482">Metalloprotease</keyword>
<evidence type="ECO:0000259" key="8">
    <source>
        <dbReference type="PROSITE" id="PS51864"/>
    </source>
</evidence>
<dbReference type="GO" id="GO:0006508">
    <property type="term" value="P:proteolysis"/>
    <property type="evidence" value="ECO:0007669"/>
    <property type="project" value="UniProtKB-KW"/>
</dbReference>
<accession>A0A7M5VEZ8</accession>
<dbReference type="OrthoDB" id="291007at2759"/>
<dbReference type="InterPro" id="IPR001506">
    <property type="entry name" value="Peptidase_M12A"/>
</dbReference>
<dbReference type="EC" id="3.4.24.-" evidence="6"/>
<feature type="binding site" evidence="5">
    <location>
        <position position="123"/>
    </location>
    <ligand>
        <name>Zn(2+)</name>
        <dbReference type="ChEBI" id="CHEBI:29105"/>
        <note>catalytic</note>
    </ligand>
</feature>
<evidence type="ECO:0000256" key="2">
    <source>
        <dbReference type="ARBA" id="ARBA00022670"/>
    </source>
</evidence>
<comment type="cofactor">
    <cofactor evidence="5 6">
        <name>Zn(2+)</name>
        <dbReference type="ChEBI" id="CHEBI:29105"/>
    </cofactor>
    <text evidence="5 6">Binds 1 zinc ion per subunit.</text>
</comment>
<dbReference type="SMART" id="SM00254">
    <property type="entry name" value="ShKT"/>
    <property type="match status" value="2"/>
</dbReference>
<dbReference type="GeneID" id="136805740"/>
<keyword evidence="2 5" id="KW-0645">Protease</keyword>
<dbReference type="Gene3D" id="3.40.390.10">
    <property type="entry name" value="Collagenase (Catalytic Domain)"/>
    <property type="match status" value="1"/>
</dbReference>
<evidence type="ECO:0000256" key="4">
    <source>
        <dbReference type="PROSITE-ProRule" id="PRU01005"/>
    </source>
</evidence>
<feature type="domain" description="ShKT" evidence="7">
    <location>
        <begin position="286"/>
        <end position="319"/>
    </location>
</feature>
<evidence type="ECO:0000313" key="10">
    <source>
        <dbReference type="Proteomes" id="UP000594262"/>
    </source>
</evidence>
<comment type="caution">
    <text evidence="4">Lacks conserved residue(s) required for the propagation of feature annotation.</text>
</comment>
<dbReference type="PANTHER" id="PTHR10127:SF850">
    <property type="entry name" value="METALLOENDOPEPTIDASE"/>
    <property type="match status" value="1"/>
</dbReference>
<sequence length="322" mass="37691">MYLIFVLMLQCFCLTSGGKFVKERVHSRTRRDTVADEYRKWPGGIVPYTFGFTAGYKEQQVFKQAIKEIEKVSCVRFVKRTTERDYVRIISSREGCFSTIGRDGGQQDLSLGDGCHTKGIALHETFHTLGFYHEHVRRDRDHHVFVDVSNAMEGAKRQFEKYKPGEAHTLGHPYDPDSIMHYSNRAFSKNGHKTITYRKDPSKKLGQRVKLSPIDIKQLNELYRCKNNTSNVKKPKKTRIEIDTCRDDPWVGFQCLFYRFSGGCYFYRERMRQACPKTCGFCRSTCFDTSQYCNYFVYHGYCTRSENVRKRCRKSCKICRIA</sequence>
<keyword evidence="6" id="KW-0732">Signal</keyword>
<proteinExistence type="predicted"/>
<evidence type="ECO:0000256" key="5">
    <source>
        <dbReference type="PROSITE-ProRule" id="PRU01211"/>
    </source>
</evidence>
<dbReference type="SMART" id="SM00235">
    <property type="entry name" value="ZnMc"/>
    <property type="match status" value="1"/>
</dbReference>
<reference evidence="9" key="1">
    <citation type="submission" date="2021-01" db="UniProtKB">
        <authorList>
            <consortium name="EnsemblMetazoa"/>
        </authorList>
    </citation>
    <scope>IDENTIFICATION</scope>
</reference>
<dbReference type="SUPFAM" id="SSF55486">
    <property type="entry name" value="Metalloproteases ('zincins'), catalytic domain"/>
    <property type="match status" value="1"/>
</dbReference>
<feature type="active site" evidence="5">
    <location>
        <position position="124"/>
    </location>
</feature>
<feature type="signal peptide" evidence="6">
    <location>
        <begin position="1"/>
        <end position="17"/>
    </location>
</feature>
<dbReference type="EnsemblMetazoa" id="CLYHEMT010506.1">
    <property type="protein sequence ID" value="CLYHEMP010506.1"/>
    <property type="gene ID" value="CLYHEMG010506"/>
</dbReference>
<dbReference type="InterPro" id="IPR024079">
    <property type="entry name" value="MetalloPept_cat_dom_sf"/>
</dbReference>
<keyword evidence="3 5" id="KW-0378">Hydrolase</keyword>
<dbReference type="PROSITE" id="PS51864">
    <property type="entry name" value="ASTACIN"/>
    <property type="match status" value="1"/>
</dbReference>
<dbReference type="Pfam" id="PF01549">
    <property type="entry name" value="ShK"/>
    <property type="match status" value="2"/>
</dbReference>
<evidence type="ECO:0000256" key="1">
    <source>
        <dbReference type="ARBA" id="ARBA00002657"/>
    </source>
</evidence>
<dbReference type="PROSITE" id="PS51670">
    <property type="entry name" value="SHKT"/>
    <property type="match status" value="2"/>
</dbReference>
<evidence type="ECO:0000259" key="7">
    <source>
        <dbReference type="PROSITE" id="PS51670"/>
    </source>
</evidence>
<keyword evidence="5 6" id="KW-0862">Zinc</keyword>
<organism evidence="9 10">
    <name type="scientific">Clytia hemisphaerica</name>
    <dbReference type="NCBI Taxonomy" id="252671"/>
    <lineage>
        <taxon>Eukaryota</taxon>
        <taxon>Metazoa</taxon>
        <taxon>Cnidaria</taxon>
        <taxon>Hydrozoa</taxon>
        <taxon>Hydroidolina</taxon>
        <taxon>Leptothecata</taxon>
        <taxon>Obeliida</taxon>
        <taxon>Clytiidae</taxon>
        <taxon>Clytia</taxon>
    </lineage>
</organism>
<name>A0A7M5VEZ8_9CNID</name>
<comment type="function">
    <text evidence="1">Metalloprotease.</text>
</comment>
<dbReference type="RefSeq" id="XP_066918387.1">
    <property type="nucleotide sequence ID" value="XM_067062286.1"/>
</dbReference>
<dbReference type="Gene3D" id="1.10.10.1940">
    <property type="match status" value="1"/>
</dbReference>
<dbReference type="AlphaFoldDB" id="A0A7M5VEZ8"/>
<dbReference type="InterPro" id="IPR006026">
    <property type="entry name" value="Peptidase_Metallo"/>
</dbReference>
<dbReference type="GO" id="GO:0008270">
    <property type="term" value="F:zinc ion binding"/>
    <property type="evidence" value="ECO:0007669"/>
    <property type="project" value="UniProtKB-UniRule"/>
</dbReference>
<dbReference type="Proteomes" id="UP000594262">
    <property type="component" value="Unplaced"/>
</dbReference>
<feature type="binding site" evidence="5">
    <location>
        <position position="127"/>
    </location>
    <ligand>
        <name>Zn(2+)</name>
        <dbReference type="ChEBI" id="CHEBI:29105"/>
        <note>catalytic</note>
    </ligand>
</feature>
<dbReference type="GO" id="GO:0004222">
    <property type="term" value="F:metalloendopeptidase activity"/>
    <property type="evidence" value="ECO:0007669"/>
    <property type="project" value="UniProtKB-UniRule"/>
</dbReference>
<evidence type="ECO:0000256" key="6">
    <source>
        <dbReference type="RuleBase" id="RU361183"/>
    </source>
</evidence>
<feature type="domain" description="Peptidase M12A" evidence="8">
    <location>
        <begin position="32"/>
        <end position="226"/>
    </location>
</feature>
<dbReference type="CDD" id="cd04280">
    <property type="entry name" value="ZnMc_astacin_like"/>
    <property type="match status" value="1"/>
</dbReference>
<keyword evidence="10" id="KW-1185">Reference proteome</keyword>
<evidence type="ECO:0000313" key="9">
    <source>
        <dbReference type="EnsemblMetazoa" id="CLYHEMP010506.1"/>
    </source>
</evidence>
<feature type="binding site" evidence="5">
    <location>
        <position position="133"/>
    </location>
    <ligand>
        <name>Zn(2+)</name>
        <dbReference type="ChEBI" id="CHEBI:29105"/>
        <note>catalytic</note>
    </ligand>
</feature>
<keyword evidence="5 6" id="KW-0479">Metal-binding</keyword>
<dbReference type="InterPro" id="IPR003582">
    <property type="entry name" value="ShKT_dom"/>
</dbReference>
<dbReference type="Pfam" id="PF01400">
    <property type="entry name" value="Astacin"/>
    <property type="match status" value="1"/>
</dbReference>